<evidence type="ECO:0000313" key="4">
    <source>
        <dbReference type="Proteomes" id="UP000593575"/>
    </source>
</evidence>
<evidence type="ECO:0000313" key="3">
    <source>
        <dbReference type="EMBL" id="MBA0828436.1"/>
    </source>
</evidence>
<evidence type="ECO:0008006" key="5">
    <source>
        <dbReference type="Google" id="ProtNLM"/>
    </source>
</evidence>
<keyword evidence="2" id="KW-0472">Membrane</keyword>
<feature type="region of interest" description="Disordered" evidence="1">
    <location>
        <begin position="386"/>
        <end position="427"/>
    </location>
</feature>
<dbReference type="PANTHER" id="PTHR46872:SF5">
    <property type="entry name" value="MYB-LIKE DOMAIN-CONTAINING PROTEIN"/>
    <property type="match status" value="1"/>
</dbReference>
<dbReference type="EMBL" id="JABFAE010000005">
    <property type="protein sequence ID" value="MBA0828436.1"/>
    <property type="molecule type" value="Genomic_DNA"/>
</dbReference>
<feature type="transmembrane region" description="Helical" evidence="2">
    <location>
        <begin position="57"/>
        <end position="81"/>
    </location>
</feature>
<comment type="caution">
    <text evidence="3">The sequence shown here is derived from an EMBL/GenBank/DDBJ whole genome shotgun (WGS) entry which is preliminary data.</text>
</comment>
<accession>A0A7J9J228</accession>
<dbReference type="AlphaFoldDB" id="A0A7J9J228"/>
<sequence>MGFKRPFDSEELQELPFKHPRQFDNNNKLTQFANTISHSYTHQNPHISGNVFSGFSAVFMGMILILLHGFIIDVIFLFVTVDVEGGFCKCQWDEAFETGGLNDERPSVDKDFETSAPLSLITSISSEEDVDTGPAAISPISPEYFDFDFPRRTLGPVEDAYSLLLDRSPRKQVPLGPNHQANVPSLGRHIKKDKFVQNCASDTNDIGYEEIMMGTCVIPMPDSDLSANDSGKVGAGRTDCSCLDGGSLRCVRQHVMEAREKLRKSLGHEKFVKLGFYDMGEDVAYKWSEEEEEIFREVVYSNPASLGKNFWKHFSMVFPSRSKRELVSYYFNVFILQRRAVQNRSSILDSDSDDDEWHGSQQVYEVKASEEDEDSSAIESLAAQEGLSNHEGDCLGDDDDDGSDDDDDDDDSGDSDSGSGDGNYSSAAARGDYGVNLMLKGPIVKSFDESRFDPVFEQTNKDLGRVEDFNVQDDSCMSFEFQPNMVDSHSLIDTKADLHDSQMKTDLSKCMQAKVDGSSDLVNHVYLLDTCDAKIWDARYPTTATEGIDLQPTCNIIEEIFGQDTWDNKMRNE</sequence>
<name>A0A7J9J228_9ROSI</name>
<keyword evidence="2" id="KW-0812">Transmembrane</keyword>
<dbReference type="PANTHER" id="PTHR46872">
    <property type="entry name" value="DNA BINDING PROTEIN"/>
    <property type="match status" value="1"/>
</dbReference>
<evidence type="ECO:0000256" key="1">
    <source>
        <dbReference type="SAM" id="MobiDB-lite"/>
    </source>
</evidence>
<feature type="compositionally biased region" description="Acidic residues" evidence="1">
    <location>
        <begin position="394"/>
        <end position="414"/>
    </location>
</feature>
<proteinExistence type="predicted"/>
<evidence type="ECO:0000256" key="2">
    <source>
        <dbReference type="SAM" id="Phobius"/>
    </source>
</evidence>
<keyword evidence="2" id="KW-1133">Transmembrane helix</keyword>
<organism evidence="3 4">
    <name type="scientific">Gossypium armourianum</name>
    <dbReference type="NCBI Taxonomy" id="34283"/>
    <lineage>
        <taxon>Eukaryota</taxon>
        <taxon>Viridiplantae</taxon>
        <taxon>Streptophyta</taxon>
        <taxon>Embryophyta</taxon>
        <taxon>Tracheophyta</taxon>
        <taxon>Spermatophyta</taxon>
        <taxon>Magnoliopsida</taxon>
        <taxon>eudicotyledons</taxon>
        <taxon>Gunneridae</taxon>
        <taxon>Pentapetalae</taxon>
        <taxon>rosids</taxon>
        <taxon>malvids</taxon>
        <taxon>Malvales</taxon>
        <taxon>Malvaceae</taxon>
        <taxon>Malvoideae</taxon>
        <taxon>Gossypium</taxon>
    </lineage>
</organism>
<keyword evidence="4" id="KW-1185">Reference proteome</keyword>
<protein>
    <recommendedName>
        <fullName evidence="5">Myb-like domain-containing protein</fullName>
    </recommendedName>
</protein>
<reference evidence="3 4" key="1">
    <citation type="journal article" date="2019" name="Genome Biol. Evol.">
        <title>Insights into the evolution of the New World diploid cottons (Gossypium, subgenus Houzingenia) based on genome sequencing.</title>
        <authorList>
            <person name="Grover C.E."/>
            <person name="Arick M.A. 2nd"/>
            <person name="Thrash A."/>
            <person name="Conover J.L."/>
            <person name="Sanders W.S."/>
            <person name="Peterson D.G."/>
            <person name="Frelichowski J.E."/>
            <person name="Scheffler J.A."/>
            <person name="Scheffler B.E."/>
            <person name="Wendel J.F."/>
        </authorList>
    </citation>
    <scope>NUCLEOTIDE SEQUENCE [LARGE SCALE GENOMIC DNA]</scope>
    <source>
        <strain evidence="3">6</strain>
        <tissue evidence="3">Leaf</tissue>
    </source>
</reference>
<dbReference type="Proteomes" id="UP000593575">
    <property type="component" value="Unassembled WGS sequence"/>
</dbReference>
<gene>
    <name evidence="3" type="ORF">Goarm_013112</name>
</gene>